<dbReference type="RefSeq" id="WP_049546439.1">
    <property type="nucleotide sequence ID" value="NZ_JWFA01000007.1"/>
</dbReference>
<protein>
    <submittedName>
        <fullName evidence="9">Multidrug ABC transporter ATP-binding protein</fullName>
    </submittedName>
</protein>
<evidence type="ECO:0000313" key="9">
    <source>
        <dbReference type="EMBL" id="ORP03272.1"/>
    </source>
</evidence>
<comment type="caution">
    <text evidence="9">The sequence shown here is derived from an EMBL/GenBank/DDBJ whole genome shotgun (WGS) entry which is preliminary data.</text>
</comment>
<comment type="subcellular location">
    <subcellularLocation>
        <location evidence="1">Cell membrane</location>
        <topology evidence="1">Peripheral membrane protein</topology>
    </subcellularLocation>
</comment>
<evidence type="ECO:0000313" key="10">
    <source>
        <dbReference type="Proteomes" id="UP000193388"/>
    </source>
</evidence>
<dbReference type="GO" id="GO:0022857">
    <property type="term" value="F:transmembrane transporter activity"/>
    <property type="evidence" value="ECO:0007669"/>
    <property type="project" value="TreeGrafter"/>
</dbReference>
<proteinExistence type="inferred from homology"/>
<evidence type="ECO:0000259" key="8">
    <source>
        <dbReference type="PROSITE" id="PS50893"/>
    </source>
</evidence>
<gene>
    <name evidence="9" type="ORF">B7693_07135</name>
</gene>
<sequence length="215" mass="23892">MTLLQLQDLTYRYKNTAEAVLYQINYNFEPGKFYSIIGESGAGKSTLLSLLAGLDSPVEGSILFQGEDIRKKGYSYHRMHHISLVFQNYNLIDYLSPLENIRLVNKKASKDTLLELGLDESQIKRNVLQLSGGQQQRVAIARSLVSEAPVILADEPTGNLDPKTAGDIVELLKSLAQKIGKCVIVVTHSKEVAQASDITLELKDKKLTETRNTTK</sequence>
<feature type="domain" description="ABC transporter" evidence="8">
    <location>
        <begin position="4"/>
        <end position="215"/>
    </location>
</feature>
<dbReference type="EMBL" id="NCVM01000026">
    <property type="protein sequence ID" value="ORP03272.1"/>
    <property type="molecule type" value="Genomic_DNA"/>
</dbReference>
<reference evidence="9 10" key="1">
    <citation type="journal article" date="2016" name="Eur. J. Clin. Microbiol. Infect. Dis.">
        <title>Whole genome sequencing as a tool for phylogenetic analysis of clinical strains of Mitis group streptococci.</title>
        <authorList>
            <person name="Rasmussen L.H."/>
            <person name="Dargis R."/>
            <person name="Hojholt K."/>
            <person name="Christensen J.J."/>
            <person name="Skovgaard O."/>
            <person name="Justesen U.S."/>
            <person name="Rosenvinge F.S."/>
            <person name="Moser C."/>
            <person name="Lukjancenko O."/>
            <person name="Rasmussen S."/>
            <person name="Nielsen X.C."/>
        </authorList>
    </citation>
    <scope>NUCLEOTIDE SEQUENCE [LARGE SCALE GENOMIC DNA]</scope>
    <source>
        <strain evidence="9 10">B_5756_13</strain>
    </source>
</reference>
<dbReference type="Proteomes" id="UP000193388">
    <property type="component" value="Unassembled WGS sequence"/>
</dbReference>
<dbReference type="SMART" id="SM00382">
    <property type="entry name" value="AAA"/>
    <property type="match status" value="1"/>
</dbReference>
<dbReference type="InterPro" id="IPR015854">
    <property type="entry name" value="ABC_transpr_LolD-like"/>
</dbReference>
<keyword evidence="4" id="KW-0547">Nucleotide-binding</keyword>
<dbReference type="GO" id="GO:0005524">
    <property type="term" value="F:ATP binding"/>
    <property type="evidence" value="ECO:0007669"/>
    <property type="project" value="UniProtKB-KW"/>
</dbReference>
<comment type="catalytic activity">
    <reaction evidence="6">
        <text>ATP + H2O = ADP + phosphate + H(+)</text>
        <dbReference type="Rhea" id="RHEA:13065"/>
        <dbReference type="ChEBI" id="CHEBI:15377"/>
        <dbReference type="ChEBI" id="CHEBI:15378"/>
        <dbReference type="ChEBI" id="CHEBI:30616"/>
        <dbReference type="ChEBI" id="CHEBI:43474"/>
        <dbReference type="ChEBI" id="CHEBI:456216"/>
    </reaction>
</comment>
<dbReference type="InterPro" id="IPR017871">
    <property type="entry name" value="ABC_transporter-like_CS"/>
</dbReference>
<dbReference type="GO" id="GO:0016887">
    <property type="term" value="F:ATP hydrolysis activity"/>
    <property type="evidence" value="ECO:0007669"/>
    <property type="project" value="InterPro"/>
</dbReference>
<evidence type="ECO:0000256" key="5">
    <source>
        <dbReference type="ARBA" id="ARBA00022840"/>
    </source>
</evidence>
<evidence type="ECO:0000256" key="4">
    <source>
        <dbReference type="ARBA" id="ARBA00022741"/>
    </source>
</evidence>
<dbReference type="InterPro" id="IPR017911">
    <property type="entry name" value="MacB-like_ATP-bd"/>
</dbReference>
<name>A0A1X1KVK9_STRMT</name>
<dbReference type="GO" id="GO:0005886">
    <property type="term" value="C:plasma membrane"/>
    <property type="evidence" value="ECO:0007669"/>
    <property type="project" value="UniProtKB-SubCell"/>
</dbReference>
<dbReference type="FunFam" id="3.40.50.300:FF:000056">
    <property type="entry name" value="Cell division ATP-binding protein FtsE"/>
    <property type="match status" value="1"/>
</dbReference>
<dbReference type="Gene3D" id="3.40.50.300">
    <property type="entry name" value="P-loop containing nucleotide triphosphate hydrolases"/>
    <property type="match status" value="1"/>
</dbReference>
<evidence type="ECO:0000256" key="7">
    <source>
        <dbReference type="ARBA" id="ARBA00055994"/>
    </source>
</evidence>
<dbReference type="InterPro" id="IPR027417">
    <property type="entry name" value="P-loop_NTPase"/>
</dbReference>
<dbReference type="PROSITE" id="PS50893">
    <property type="entry name" value="ABC_TRANSPORTER_2"/>
    <property type="match status" value="1"/>
</dbReference>
<dbReference type="Pfam" id="PF00005">
    <property type="entry name" value="ABC_tran"/>
    <property type="match status" value="1"/>
</dbReference>
<accession>A0A1X1KVK9</accession>
<dbReference type="CDD" id="cd03255">
    <property type="entry name" value="ABC_MJ0796_LolCDE_FtsE"/>
    <property type="match status" value="1"/>
</dbReference>
<evidence type="ECO:0000256" key="3">
    <source>
        <dbReference type="ARBA" id="ARBA00022448"/>
    </source>
</evidence>
<dbReference type="InterPro" id="IPR003439">
    <property type="entry name" value="ABC_transporter-like_ATP-bd"/>
</dbReference>
<comment type="similarity">
    <text evidence="2">Belongs to the ABC transporter superfamily.</text>
</comment>
<evidence type="ECO:0000256" key="2">
    <source>
        <dbReference type="ARBA" id="ARBA00005417"/>
    </source>
</evidence>
<dbReference type="PANTHER" id="PTHR24220">
    <property type="entry name" value="IMPORT ATP-BINDING PROTEIN"/>
    <property type="match status" value="1"/>
</dbReference>
<evidence type="ECO:0000256" key="1">
    <source>
        <dbReference type="ARBA" id="ARBA00004202"/>
    </source>
</evidence>
<comment type="function">
    <text evidence="7">Part of the ABC transporter FtsEX involved in cellular division. Has ATPase activity. Essential for cell division and viability.</text>
</comment>
<dbReference type="PANTHER" id="PTHR24220:SF689">
    <property type="entry name" value="LIPOPROTEIN-RELEASING SYSTEM ATP-BINDING PROTEIN LOLD"/>
    <property type="match status" value="1"/>
</dbReference>
<dbReference type="InterPro" id="IPR003593">
    <property type="entry name" value="AAA+_ATPase"/>
</dbReference>
<keyword evidence="3" id="KW-0813">Transport</keyword>
<keyword evidence="5 9" id="KW-0067">ATP-binding</keyword>
<dbReference type="AlphaFoldDB" id="A0A1X1KVK9"/>
<organism evidence="9 10">
    <name type="scientific">Streptococcus mitis</name>
    <dbReference type="NCBI Taxonomy" id="28037"/>
    <lineage>
        <taxon>Bacteria</taxon>
        <taxon>Bacillati</taxon>
        <taxon>Bacillota</taxon>
        <taxon>Bacilli</taxon>
        <taxon>Lactobacillales</taxon>
        <taxon>Streptococcaceae</taxon>
        <taxon>Streptococcus</taxon>
        <taxon>Streptococcus mitis group</taxon>
    </lineage>
</organism>
<dbReference type="SUPFAM" id="SSF52540">
    <property type="entry name" value="P-loop containing nucleoside triphosphate hydrolases"/>
    <property type="match status" value="1"/>
</dbReference>
<evidence type="ECO:0000256" key="6">
    <source>
        <dbReference type="ARBA" id="ARBA00049360"/>
    </source>
</evidence>
<dbReference type="PROSITE" id="PS00211">
    <property type="entry name" value="ABC_TRANSPORTER_1"/>
    <property type="match status" value="1"/>
</dbReference>